<organism evidence="2 3">
    <name type="scientific">Roseobacter fucihabitans</name>
    <dbReference type="NCBI Taxonomy" id="1537242"/>
    <lineage>
        <taxon>Bacteria</taxon>
        <taxon>Pseudomonadati</taxon>
        <taxon>Pseudomonadota</taxon>
        <taxon>Alphaproteobacteria</taxon>
        <taxon>Rhodobacterales</taxon>
        <taxon>Roseobacteraceae</taxon>
        <taxon>Roseobacter</taxon>
    </lineage>
</organism>
<evidence type="ECO:0000313" key="3">
    <source>
        <dbReference type="Proteomes" id="UP001318682"/>
    </source>
</evidence>
<dbReference type="RefSeq" id="WP_187431354.1">
    <property type="nucleotide sequence ID" value="NZ_CP143423.1"/>
</dbReference>
<dbReference type="InterPro" id="IPR018490">
    <property type="entry name" value="cNMP-bd_dom_sf"/>
</dbReference>
<evidence type="ECO:0000313" key="2">
    <source>
        <dbReference type="EMBL" id="WVX49941.1"/>
    </source>
</evidence>
<name>A0ABZ2BVW0_9RHOB</name>
<dbReference type="SUPFAM" id="SSF51206">
    <property type="entry name" value="cAMP-binding domain-like"/>
    <property type="match status" value="1"/>
</dbReference>
<accession>A0ABZ2BVW0</accession>
<reference evidence="3" key="2">
    <citation type="submission" date="2024-01" db="EMBL/GenBank/DDBJ databases">
        <title>Roseobacter fucihabitans sp. nov., isolated from the brown alga Fucus spiralis.</title>
        <authorList>
            <person name="Hahnke S."/>
            <person name="Berger M."/>
            <person name="Schlingloff A."/>
            <person name="Athale I."/>
            <person name="Neumann-Schaal M."/>
            <person name="Adenaya A."/>
            <person name="Poehlein A."/>
            <person name="Daniel R."/>
            <person name="Pertersen J."/>
            <person name="Brinkhoff T."/>
        </authorList>
    </citation>
    <scope>NUCLEOTIDE SEQUENCE [LARGE SCALE GENOMIC DNA]</scope>
    <source>
        <strain evidence="3">B14</strain>
    </source>
</reference>
<protein>
    <recommendedName>
        <fullName evidence="1">Cyclic nucleotide-binding domain-containing protein</fullName>
    </recommendedName>
</protein>
<sequence length="187" mass="20761">MNDVFSRLPTLACHKIDMRHEDVLFRQGQPTSGLFRIISGRVTLRRHGENGEVLTLHHAAAGGSFAEASIFSETYHCDAICTAAGSVEKLDKVAVVKLMEADADFSLAFTRHLALQVQHYRAHIEMLSIRSAKERIMVAVQAGYLEASAMELASRINLSHEACYRALTALCNEGRMRRTGRGQYELA</sequence>
<feature type="domain" description="Cyclic nucleotide-binding" evidence="1">
    <location>
        <begin position="22"/>
        <end position="74"/>
    </location>
</feature>
<dbReference type="InterPro" id="IPR014710">
    <property type="entry name" value="RmlC-like_jellyroll"/>
</dbReference>
<dbReference type="InterPro" id="IPR000595">
    <property type="entry name" value="cNMP-bd_dom"/>
</dbReference>
<proteinExistence type="predicted"/>
<gene>
    <name evidence="2" type="ORF">ROLI_030360</name>
</gene>
<reference evidence="2 3" key="1">
    <citation type="submission" date="2015-07" db="EMBL/GenBank/DDBJ databases">
        <authorList>
            <person name="Voget S."/>
            <person name="Dogs M."/>
            <person name="Brinkhoff T.H."/>
            <person name="Daniel R."/>
        </authorList>
    </citation>
    <scope>NUCLEOTIDE SEQUENCE [LARGE SCALE GENOMIC DNA]</scope>
    <source>
        <strain evidence="2 3">B14</strain>
    </source>
</reference>
<dbReference type="Gene3D" id="2.60.120.10">
    <property type="entry name" value="Jelly Rolls"/>
    <property type="match status" value="1"/>
</dbReference>
<dbReference type="Proteomes" id="UP001318682">
    <property type="component" value="Chromosome"/>
</dbReference>
<evidence type="ECO:0000259" key="1">
    <source>
        <dbReference type="PROSITE" id="PS50042"/>
    </source>
</evidence>
<dbReference type="InterPro" id="IPR036390">
    <property type="entry name" value="WH_DNA-bd_sf"/>
</dbReference>
<dbReference type="Pfam" id="PF00027">
    <property type="entry name" value="cNMP_binding"/>
    <property type="match status" value="1"/>
</dbReference>
<dbReference type="EMBL" id="CP143423">
    <property type="protein sequence ID" value="WVX49941.1"/>
    <property type="molecule type" value="Genomic_DNA"/>
</dbReference>
<dbReference type="SMART" id="SM00100">
    <property type="entry name" value="cNMP"/>
    <property type="match status" value="1"/>
</dbReference>
<dbReference type="PROSITE" id="PS50042">
    <property type="entry name" value="CNMP_BINDING_3"/>
    <property type="match status" value="1"/>
</dbReference>
<dbReference type="SUPFAM" id="SSF46785">
    <property type="entry name" value="Winged helix' DNA-binding domain"/>
    <property type="match status" value="1"/>
</dbReference>
<keyword evidence="3" id="KW-1185">Reference proteome</keyword>
<dbReference type="CDD" id="cd00038">
    <property type="entry name" value="CAP_ED"/>
    <property type="match status" value="1"/>
</dbReference>